<evidence type="ECO:0000259" key="9">
    <source>
        <dbReference type="PROSITE" id="PS50113"/>
    </source>
</evidence>
<dbReference type="SMART" id="SM00387">
    <property type="entry name" value="HATPase_c"/>
    <property type="match status" value="1"/>
</dbReference>
<dbReference type="GO" id="GO:0000155">
    <property type="term" value="F:phosphorelay sensor kinase activity"/>
    <property type="evidence" value="ECO:0007669"/>
    <property type="project" value="InterPro"/>
</dbReference>
<dbReference type="eggNOG" id="COG2202">
    <property type="taxonomic scope" value="Bacteria"/>
</dbReference>
<dbReference type="PROSITE" id="PS50109">
    <property type="entry name" value="HIS_KIN"/>
    <property type="match status" value="1"/>
</dbReference>
<feature type="domain" description="PAS" evidence="8">
    <location>
        <begin position="36"/>
        <end position="106"/>
    </location>
</feature>
<evidence type="ECO:0000259" key="7">
    <source>
        <dbReference type="PROSITE" id="PS50109"/>
    </source>
</evidence>
<sequence>MKNKKSINSDPLRKEFEALKRKFIRLNKEYEKLKSEKENYQLLIENQTDLVVKVDAEGRFLFVSPSYCELFGKKEKELIGKKFIPLVHRNDRKATKEAMKTLYKPPYSCYLEQRAKTKRGWRWLAWSDKAILDEENNVVAIVGVGRDITEKKELEEKIKEDERQLRLFYENMFIGVYRTTPDGKILFVNPALIKMLKYDSFEELASRNLEAEGFEPGYERSEFKSIMEKEGQIIGYVSKWKCKDNTYIWVRESAKAISDSSGKIIFYDGTVENITSWKEAEEELERERSLLKTLIDSIPDQIFVKDKEGRFLINNKSHLQSLKLRNQEQALGKREEELSSSYDPSADNIYEIISTGEPSLNKEEFYITSENKTGRTLTSKVPLKSRNGKIIGIIGIRRDITKLKEFEQELQENEEKFRTIIEQLYDGIILVDEKGEIIEWNNAMTDFTGLKKDEVIRKNYNEIAAALLPDRDQRPPFLNITEIPLPDIIKSYGHLYFHKPFEFNLRQPNGNELIMQMILSPVKTKYGKSVCAIVRDITQTKKYNKTLEIYLEELENKNDELEKFTYTVSHDLRSPVITIKSFVGLMLEDIKAGKKDKILPDLQKISNAVDSMSEMLDGLLRLSRISRAQNAISQISMPEIIREALAALQGILPPNSEIKINPSLPPIEGDRLKIKEVWQNLIENAIKHSRKNENLIIDIDFKIDDKYVTYIIRDNGAGIPEDKITSIFNLFEKGYSGTGGAGLGLSIVKKIVESHKGSVWAESSGIGKGASFFIKLPYSRNPK</sequence>
<dbReference type="InterPro" id="IPR003594">
    <property type="entry name" value="HATPase_dom"/>
</dbReference>
<dbReference type="SMART" id="SM00091">
    <property type="entry name" value="PAS"/>
    <property type="match status" value="4"/>
</dbReference>
<evidence type="ECO:0000256" key="5">
    <source>
        <dbReference type="ARBA" id="ARBA00022777"/>
    </source>
</evidence>
<dbReference type="InterPro" id="IPR013656">
    <property type="entry name" value="PAS_4"/>
</dbReference>
<dbReference type="PANTHER" id="PTHR43304:SF1">
    <property type="entry name" value="PAC DOMAIN-CONTAINING PROTEIN"/>
    <property type="match status" value="1"/>
</dbReference>
<dbReference type="Gene3D" id="3.30.450.20">
    <property type="entry name" value="PAS domain"/>
    <property type="match status" value="4"/>
</dbReference>
<feature type="coiled-coil region" evidence="6">
    <location>
        <begin position="540"/>
        <end position="567"/>
    </location>
</feature>
<dbReference type="eggNOG" id="COG4251">
    <property type="taxonomic scope" value="Bacteria"/>
</dbReference>
<feature type="coiled-coil region" evidence="6">
    <location>
        <begin position="144"/>
        <end position="171"/>
    </location>
</feature>
<dbReference type="InterPro" id="IPR005467">
    <property type="entry name" value="His_kinase_dom"/>
</dbReference>
<gene>
    <name evidence="10" type="ordered locus">MROS_2191</name>
</gene>
<keyword evidence="6" id="KW-0175">Coiled coil</keyword>
<keyword evidence="5 10" id="KW-0418">Kinase</keyword>
<dbReference type="InterPro" id="IPR000700">
    <property type="entry name" value="PAS-assoc_C"/>
</dbReference>
<feature type="coiled-coil region" evidence="6">
    <location>
        <begin position="16"/>
        <end position="50"/>
    </location>
</feature>
<dbReference type="InterPro" id="IPR001610">
    <property type="entry name" value="PAC"/>
</dbReference>
<dbReference type="CDD" id="cd00075">
    <property type="entry name" value="HATPase"/>
    <property type="match status" value="1"/>
</dbReference>
<dbReference type="eggNOG" id="COG3829">
    <property type="taxonomic scope" value="Bacteria"/>
</dbReference>
<accession>I7A6D0</accession>
<dbReference type="SMART" id="SM00086">
    <property type="entry name" value="PAC"/>
    <property type="match status" value="4"/>
</dbReference>
<evidence type="ECO:0000259" key="8">
    <source>
        <dbReference type="PROSITE" id="PS50112"/>
    </source>
</evidence>
<evidence type="ECO:0000256" key="2">
    <source>
        <dbReference type="ARBA" id="ARBA00012438"/>
    </source>
</evidence>
<dbReference type="EC" id="2.7.13.3" evidence="2"/>
<protein>
    <recommendedName>
        <fullName evidence="2">histidine kinase</fullName>
        <ecNumber evidence="2">2.7.13.3</ecNumber>
    </recommendedName>
</protein>
<dbReference type="PROSITE" id="PS50112">
    <property type="entry name" value="PAS"/>
    <property type="match status" value="2"/>
</dbReference>
<dbReference type="SUPFAM" id="SSF55785">
    <property type="entry name" value="PYP-like sensor domain (PAS domain)"/>
    <property type="match status" value="4"/>
</dbReference>
<dbReference type="Pfam" id="PF02518">
    <property type="entry name" value="HATPase_c"/>
    <property type="match status" value="1"/>
</dbReference>
<name>I7A6D0_MELRP</name>
<dbReference type="Pfam" id="PF08448">
    <property type="entry name" value="PAS_4"/>
    <property type="match status" value="1"/>
</dbReference>
<evidence type="ECO:0000256" key="6">
    <source>
        <dbReference type="SAM" id="Coils"/>
    </source>
</evidence>
<dbReference type="InterPro" id="IPR036097">
    <property type="entry name" value="HisK_dim/P_sf"/>
</dbReference>
<evidence type="ECO:0000256" key="4">
    <source>
        <dbReference type="ARBA" id="ARBA00022679"/>
    </source>
</evidence>
<dbReference type="Pfam" id="PF13426">
    <property type="entry name" value="PAS_9"/>
    <property type="match status" value="2"/>
</dbReference>
<comment type="catalytic activity">
    <reaction evidence="1">
        <text>ATP + protein L-histidine = ADP + protein N-phospho-L-histidine.</text>
        <dbReference type="EC" id="2.7.13.3"/>
    </reaction>
</comment>
<keyword evidence="11" id="KW-1185">Reference proteome</keyword>
<dbReference type="GO" id="GO:0006355">
    <property type="term" value="P:regulation of DNA-templated transcription"/>
    <property type="evidence" value="ECO:0007669"/>
    <property type="project" value="InterPro"/>
</dbReference>
<dbReference type="InterPro" id="IPR052162">
    <property type="entry name" value="Sensor_kinase/Photoreceptor"/>
</dbReference>
<dbReference type="PANTHER" id="PTHR43304">
    <property type="entry name" value="PHYTOCHROME-LIKE PROTEIN CPH1"/>
    <property type="match status" value="1"/>
</dbReference>
<dbReference type="AlphaFoldDB" id="I7A6D0"/>
<keyword evidence="3" id="KW-0597">Phosphoprotein</keyword>
<dbReference type="STRING" id="1191523.MROS_2191"/>
<dbReference type="Pfam" id="PF00989">
    <property type="entry name" value="PAS"/>
    <property type="match status" value="1"/>
</dbReference>
<dbReference type="Gene3D" id="1.10.287.130">
    <property type="match status" value="1"/>
</dbReference>
<dbReference type="KEGG" id="mro:MROS_2191"/>
<evidence type="ECO:0000256" key="3">
    <source>
        <dbReference type="ARBA" id="ARBA00022553"/>
    </source>
</evidence>
<dbReference type="Proteomes" id="UP000009011">
    <property type="component" value="Chromosome"/>
</dbReference>
<dbReference type="PRINTS" id="PR00344">
    <property type="entry name" value="BCTRLSENSOR"/>
</dbReference>
<dbReference type="OrthoDB" id="9766459at2"/>
<dbReference type="CDD" id="cd00130">
    <property type="entry name" value="PAS"/>
    <property type="match status" value="3"/>
</dbReference>
<evidence type="ECO:0000313" key="10">
    <source>
        <dbReference type="EMBL" id="AFN75421.1"/>
    </source>
</evidence>
<feature type="domain" description="PAC" evidence="9">
    <location>
        <begin position="227"/>
        <end position="286"/>
    </location>
</feature>
<dbReference type="CDD" id="cd00082">
    <property type="entry name" value="HisKA"/>
    <property type="match status" value="1"/>
</dbReference>
<dbReference type="RefSeq" id="WP_014856853.1">
    <property type="nucleotide sequence ID" value="NC_018178.1"/>
</dbReference>
<dbReference type="Pfam" id="PF00512">
    <property type="entry name" value="HisKA"/>
    <property type="match status" value="1"/>
</dbReference>
<dbReference type="InterPro" id="IPR000014">
    <property type="entry name" value="PAS"/>
</dbReference>
<dbReference type="Gene3D" id="3.30.565.10">
    <property type="entry name" value="Histidine kinase-like ATPase, C-terminal domain"/>
    <property type="match status" value="1"/>
</dbReference>
<dbReference type="PATRIC" id="fig|1191523.3.peg.2316"/>
<dbReference type="InterPro" id="IPR004358">
    <property type="entry name" value="Sig_transdc_His_kin-like_C"/>
</dbReference>
<evidence type="ECO:0000256" key="1">
    <source>
        <dbReference type="ARBA" id="ARBA00000085"/>
    </source>
</evidence>
<feature type="domain" description="Histidine kinase" evidence="7">
    <location>
        <begin position="567"/>
        <end position="780"/>
    </location>
</feature>
<feature type="coiled-coil region" evidence="6">
    <location>
        <begin position="396"/>
        <end position="423"/>
    </location>
</feature>
<dbReference type="InterPro" id="IPR036890">
    <property type="entry name" value="HATPase_C_sf"/>
</dbReference>
<dbReference type="EMBL" id="CP003557">
    <property type="protein sequence ID" value="AFN75421.1"/>
    <property type="molecule type" value="Genomic_DNA"/>
</dbReference>
<dbReference type="InterPro" id="IPR003661">
    <property type="entry name" value="HisK_dim/P_dom"/>
</dbReference>
<dbReference type="SMART" id="SM00388">
    <property type="entry name" value="HisKA"/>
    <property type="match status" value="1"/>
</dbReference>
<feature type="domain" description="PAC" evidence="9">
    <location>
        <begin position="499"/>
        <end position="549"/>
    </location>
</feature>
<evidence type="ECO:0000313" key="11">
    <source>
        <dbReference type="Proteomes" id="UP000009011"/>
    </source>
</evidence>
<feature type="domain" description="PAS" evidence="8">
    <location>
        <begin position="413"/>
        <end position="470"/>
    </location>
</feature>
<dbReference type="InterPro" id="IPR013767">
    <property type="entry name" value="PAS_fold"/>
</dbReference>
<dbReference type="HOGENOM" id="CLU_000445_114_71_10"/>
<keyword evidence="4" id="KW-0808">Transferase</keyword>
<dbReference type="PROSITE" id="PS50113">
    <property type="entry name" value="PAC"/>
    <property type="match status" value="4"/>
</dbReference>
<dbReference type="SUPFAM" id="SSF47384">
    <property type="entry name" value="Homodimeric domain of signal transducing histidine kinase"/>
    <property type="match status" value="1"/>
</dbReference>
<dbReference type="SUPFAM" id="SSF55874">
    <property type="entry name" value="ATPase domain of HSP90 chaperone/DNA topoisomerase II/histidine kinase"/>
    <property type="match status" value="1"/>
</dbReference>
<reference evidence="10 11" key="1">
    <citation type="journal article" date="2013" name="PLoS ONE">
        <title>Genomic analysis of Melioribacter roseus, facultatively anaerobic organotrophic bacterium representing a novel deep lineage within Bacteriodetes/Chlorobi group.</title>
        <authorList>
            <person name="Kadnikov V.V."/>
            <person name="Mardanov A.V."/>
            <person name="Podosokorskaya O.A."/>
            <person name="Gavrilov S.N."/>
            <person name="Kublanov I.V."/>
            <person name="Beletsky A.V."/>
            <person name="Bonch-Osmolovskaya E.A."/>
            <person name="Ravin N.V."/>
        </authorList>
    </citation>
    <scope>NUCLEOTIDE SEQUENCE [LARGE SCALE GENOMIC DNA]</scope>
    <source>
        <strain evidence="11">JCM 17771 / P3M-2</strain>
    </source>
</reference>
<feature type="domain" description="PAC" evidence="9">
    <location>
        <begin position="105"/>
        <end position="160"/>
    </location>
</feature>
<feature type="domain" description="PAC" evidence="9">
    <location>
        <begin position="361"/>
        <end position="412"/>
    </location>
</feature>
<dbReference type="NCBIfam" id="TIGR00229">
    <property type="entry name" value="sensory_box"/>
    <property type="match status" value="4"/>
</dbReference>
<dbReference type="InterPro" id="IPR035965">
    <property type="entry name" value="PAS-like_dom_sf"/>
</dbReference>
<organism evidence="10 11">
    <name type="scientific">Melioribacter roseus (strain DSM 23840 / JCM 17771 / VKM B-2668 / P3M-2)</name>
    <dbReference type="NCBI Taxonomy" id="1191523"/>
    <lineage>
        <taxon>Bacteria</taxon>
        <taxon>Pseudomonadati</taxon>
        <taxon>Ignavibacteriota</taxon>
        <taxon>Ignavibacteria</taxon>
        <taxon>Ignavibacteriales</taxon>
        <taxon>Melioribacteraceae</taxon>
        <taxon>Melioribacter</taxon>
    </lineage>
</organism>
<proteinExistence type="predicted"/>